<evidence type="ECO:0000313" key="3">
    <source>
        <dbReference type="Proteomes" id="UP000253529"/>
    </source>
</evidence>
<keyword evidence="2" id="KW-0238">DNA-binding</keyword>
<dbReference type="SMART" id="SM00773">
    <property type="entry name" value="WGR"/>
    <property type="match status" value="1"/>
</dbReference>
<dbReference type="OrthoDB" id="5801306at2"/>
<dbReference type="InterPro" id="IPR049809">
    <property type="entry name" value="YehF/YfeS-like_WGR"/>
</dbReference>
<keyword evidence="3" id="KW-1185">Reference proteome</keyword>
<dbReference type="RefSeq" id="WP_113893821.1">
    <property type="nucleotide sequence ID" value="NZ_QNRK01000058.1"/>
</dbReference>
<dbReference type="GO" id="GO:0003677">
    <property type="term" value="F:DNA binding"/>
    <property type="evidence" value="ECO:0007669"/>
    <property type="project" value="UniProtKB-KW"/>
</dbReference>
<evidence type="ECO:0000313" key="2">
    <source>
        <dbReference type="EMBL" id="RBP01185.1"/>
    </source>
</evidence>
<evidence type="ECO:0000259" key="1">
    <source>
        <dbReference type="PROSITE" id="PS51977"/>
    </source>
</evidence>
<protein>
    <submittedName>
        <fullName evidence="2">Putative DNA-binding WGR domain protein</fullName>
    </submittedName>
</protein>
<dbReference type="InterPro" id="IPR036930">
    <property type="entry name" value="WGR_dom_sf"/>
</dbReference>
<dbReference type="Gene3D" id="2.20.140.10">
    <property type="entry name" value="WGR domain"/>
    <property type="match status" value="1"/>
</dbReference>
<reference evidence="2 3" key="1">
    <citation type="submission" date="2018-06" db="EMBL/GenBank/DDBJ databases">
        <title>Genomic Encyclopedia of Type Strains, Phase IV (KMG-IV): sequencing the most valuable type-strain genomes for metagenomic binning, comparative biology and taxonomic classification.</title>
        <authorList>
            <person name="Goeker M."/>
        </authorList>
    </citation>
    <scope>NUCLEOTIDE SEQUENCE [LARGE SCALE GENOMIC DNA]</scope>
    <source>
        <strain evidence="2 3">DSM 24875</strain>
    </source>
</reference>
<sequence>MATDADNPTLLQVLVLEWVDRARNMARFYVLSIEPTLFEDLALVRRWGRIGSAGRERIDLHPSRPVAQIELTKWLDRKRRRGYQLRA</sequence>
<dbReference type="Pfam" id="PF05406">
    <property type="entry name" value="WGR"/>
    <property type="match status" value="1"/>
</dbReference>
<organism evidence="2 3">
    <name type="scientific">Roseiarcus fermentans</name>
    <dbReference type="NCBI Taxonomy" id="1473586"/>
    <lineage>
        <taxon>Bacteria</taxon>
        <taxon>Pseudomonadati</taxon>
        <taxon>Pseudomonadota</taxon>
        <taxon>Alphaproteobacteria</taxon>
        <taxon>Hyphomicrobiales</taxon>
        <taxon>Roseiarcaceae</taxon>
        <taxon>Roseiarcus</taxon>
    </lineage>
</organism>
<dbReference type="AlphaFoldDB" id="A0A366EID0"/>
<dbReference type="InterPro" id="IPR008893">
    <property type="entry name" value="WGR_domain"/>
</dbReference>
<dbReference type="SUPFAM" id="SSF142921">
    <property type="entry name" value="WGR domain-like"/>
    <property type="match status" value="1"/>
</dbReference>
<dbReference type="EMBL" id="QNRK01000058">
    <property type="protein sequence ID" value="RBP01185.1"/>
    <property type="molecule type" value="Genomic_DNA"/>
</dbReference>
<dbReference type="CDD" id="cd07996">
    <property type="entry name" value="WGR_MMR_like"/>
    <property type="match status" value="1"/>
</dbReference>
<accession>A0A366EID0</accession>
<feature type="domain" description="WGR" evidence="1">
    <location>
        <begin position="1"/>
        <end position="87"/>
    </location>
</feature>
<gene>
    <name evidence="2" type="ORF">DFR50_15815</name>
</gene>
<name>A0A366EID0_9HYPH</name>
<proteinExistence type="predicted"/>
<comment type="caution">
    <text evidence="2">The sequence shown here is derived from an EMBL/GenBank/DDBJ whole genome shotgun (WGS) entry which is preliminary data.</text>
</comment>
<dbReference type="PROSITE" id="PS51977">
    <property type="entry name" value="WGR"/>
    <property type="match status" value="1"/>
</dbReference>
<dbReference type="Proteomes" id="UP000253529">
    <property type="component" value="Unassembled WGS sequence"/>
</dbReference>